<sequence>MKLSKSLLALAMLPMFASADDLSQTQNHIFQPKIVGGVTADPNDWQFYTQIVSRYGNRSYCGASYIGNGYVLTAAHCVEGDLPSQIAVKIGGSIYNGTDGVRANVSEIHMHPAYRRATLSHDIAVLKLSSVPQGVSAVEIAEGSLTQYASVGDWLTVAGLGRTSEGGISPTRLQEVDVPLVSDATCRQTGGNYTTVGDAAFCAGVPQGGIDSCQGDSGGPIVINRGGVVTQLGVVSWGIGCARPGQYGVYSDIAALRNFVDGVIGTSTQPVDNVSVGYTANQALSSFNVGEIKQHSFVISNTGNTAFTVENINLVGSGVTDAVVVANDQCSQSTLAENTTCRVDVEFGAAQAGEASATLNFAIDKTSTQYQAVAKAQAKSVTAPPSGSCASEWQVSTVYNQGDKASWNGQLWQAQWWTRGDNPAESGPWGVWQSIDSATCSANQLPVETPIEPLLPTQSTQPVQPTQPSQPASGDAYQAGNLYLAGDVVTNHGSTYQCLSWPNSLWCSATPSAYEPGVGSAWSHAWLKL</sequence>
<dbReference type="Pfam" id="PF00089">
    <property type="entry name" value="Trypsin"/>
    <property type="match status" value="1"/>
</dbReference>
<dbReference type="InterPro" id="IPR003610">
    <property type="entry name" value="CBM5/12"/>
</dbReference>
<feature type="signal peptide" evidence="8">
    <location>
        <begin position="1"/>
        <end position="19"/>
    </location>
</feature>
<evidence type="ECO:0000256" key="8">
    <source>
        <dbReference type="SAM" id="SignalP"/>
    </source>
</evidence>
<evidence type="ECO:0000256" key="1">
    <source>
        <dbReference type="ARBA" id="ARBA00004613"/>
    </source>
</evidence>
<dbReference type="InterPro" id="IPR036573">
    <property type="entry name" value="CBM_sf_5/12"/>
</dbReference>
<dbReference type="EMBL" id="CP102096">
    <property type="protein sequence ID" value="UUM29466.1"/>
    <property type="molecule type" value="Genomic_DNA"/>
</dbReference>
<dbReference type="PRINTS" id="PR00722">
    <property type="entry name" value="CHYMOTRYPSIN"/>
</dbReference>
<dbReference type="SMART" id="SM00020">
    <property type="entry name" value="Tryp_SPc"/>
    <property type="match status" value="1"/>
</dbReference>
<evidence type="ECO:0000259" key="9">
    <source>
        <dbReference type="PROSITE" id="PS50240"/>
    </source>
</evidence>
<name>A0ABY5LET8_9VIBR</name>
<evidence type="ECO:0000256" key="3">
    <source>
        <dbReference type="ARBA" id="ARBA00022670"/>
    </source>
</evidence>
<evidence type="ECO:0000313" key="10">
    <source>
        <dbReference type="EMBL" id="UUM29466.1"/>
    </source>
</evidence>
<evidence type="ECO:0000256" key="7">
    <source>
        <dbReference type="SAM" id="MobiDB-lite"/>
    </source>
</evidence>
<dbReference type="InterPro" id="IPR001254">
    <property type="entry name" value="Trypsin_dom"/>
</dbReference>
<dbReference type="PROSITE" id="PS00134">
    <property type="entry name" value="TRYPSIN_HIS"/>
    <property type="match status" value="1"/>
</dbReference>
<keyword evidence="2" id="KW-0964">Secreted</keyword>
<dbReference type="Gene3D" id="2.10.10.20">
    <property type="entry name" value="Carbohydrate-binding module superfamily 5/12"/>
    <property type="match status" value="1"/>
</dbReference>
<dbReference type="PANTHER" id="PTHR24264:SF65">
    <property type="entry name" value="SRCR DOMAIN-CONTAINING PROTEIN"/>
    <property type="match status" value="1"/>
</dbReference>
<dbReference type="SUPFAM" id="SSF51055">
    <property type="entry name" value="Carbohydrate binding domain"/>
    <property type="match status" value="1"/>
</dbReference>
<dbReference type="SMART" id="SM00495">
    <property type="entry name" value="ChtBD3"/>
    <property type="match status" value="2"/>
</dbReference>
<feature type="domain" description="Peptidase S1" evidence="9">
    <location>
        <begin position="34"/>
        <end position="265"/>
    </location>
</feature>
<dbReference type="Gene3D" id="2.60.40.10">
    <property type="entry name" value="Immunoglobulins"/>
    <property type="match status" value="1"/>
</dbReference>
<keyword evidence="5" id="KW-1015">Disulfide bond</keyword>
<dbReference type="InterPro" id="IPR033116">
    <property type="entry name" value="TRYPSIN_SER"/>
</dbReference>
<organism evidence="10 11">
    <name type="scientific">Vibrio japonicus</name>
    <dbReference type="NCBI Taxonomy" id="1824638"/>
    <lineage>
        <taxon>Bacteria</taxon>
        <taxon>Pseudomonadati</taxon>
        <taxon>Pseudomonadota</taxon>
        <taxon>Gammaproteobacteria</taxon>
        <taxon>Vibrionales</taxon>
        <taxon>Vibrionaceae</taxon>
        <taxon>Vibrio</taxon>
    </lineage>
</organism>
<dbReference type="Gene3D" id="2.40.10.10">
    <property type="entry name" value="Trypsin-like serine proteases"/>
    <property type="match status" value="1"/>
</dbReference>
<dbReference type="PROSITE" id="PS00135">
    <property type="entry name" value="TRYPSIN_SER"/>
    <property type="match status" value="1"/>
</dbReference>
<dbReference type="CDD" id="cd12215">
    <property type="entry name" value="ChiC_BD"/>
    <property type="match status" value="1"/>
</dbReference>
<dbReference type="SUPFAM" id="SSF50494">
    <property type="entry name" value="Trypsin-like serine proteases"/>
    <property type="match status" value="1"/>
</dbReference>
<protein>
    <submittedName>
        <fullName evidence="10">Trypsin-like serine protease</fullName>
        <ecNumber evidence="10">3.4.21.-</ecNumber>
    </submittedName>
</protein>
<dbReference type="InterPro" id="IPR018114">
    <property type="entry name" value="TRYPSIN_HIS"/>
</dbReference>
<keyword evidence="4 6" id="KW-0378">Hydrolase</keyword>
<evidence type="ECO:0000256" key="4">
    <source>
        <dbReference type="ARBA" id="ARBA00022801"/>
    </source>
</evidence>
<evidence type="ECO:0000256" key="6">
    <source>
        <dbReference type="RuleBase" id="RU363034"/>
    </source>
</evidence>
<evidence type="ECO:0000256" key="5">
    <source>
        <dbReference type="ARBA" id="ARBA00023157"/>
    </source>
</evidence>
<dbReference type="PANTHER" id="PTHR24264">
    <property type="entry name" value="TRYPSIN-RELATED"/>
    <property type="match status" value="1"/>
</dbReference>
<reference evidence="10" key="1">
    <citation type="submission" date="2022-07" db="EMBL/GenBank/DDBJ databases">
        <title>Complete genome of Vibrio japonicus strain JCM 31412T and phylogenomic assessment of the Nereis clade of the genus Vibrio.</title>
        <authorList>
            <person name="Shlafstein M.D."/>
            <person name="Emsley S.A."/>
            <person name="Ushijima B."/>
            <person name="Videau P."/>
            <person name="Saw J.H."/>
        </authorList>
    </citation>
    <scope>NUCLEOTIDE SEQUENCE</scope>
    <source>
        <strain evidence="10">JCM 31412</strain>
    </source>
</reference>
<keyword evidence="6" id="KW-0720">Serine protease</keyword>
<dbReference type="InterPro" id="IPR013783">
    <property type="entry name" value="Ig-like_fold"/>
</dbReference>
<dbReference type="InterPro" id="IPR001314">
    <property type="entry name" value="Peptidase_S1A"/>
</dbReference>
<keyword evidence="3 6" id="KW-0645">Protease</keyword>
<feature type="region of interest" description="Disordered" evidence="7">
    <location>
        <begin position="452"/>
        <end position="475"/>
    </location>
</feature>
<evidence type="ECO:0000256" key="2">
    <source>
        <dbReference type="ARBA" id="ARBA00022525"/>
    </source>
</evidence>
<dbReference type="Pfam" id="PF02839">
    <property type="entry name" value="CBM_5_12"/>
    <property type="match status" value="1"/>
</dbReference>
<feature type="chain" id="PRO_5045189380" evidence="8">
    <location>
        <begin position="20"/>
        <end position="529"/>
    </location>
</feature>
<keyword evidence="11" id="KW-1185">Reference proteome</keyword>
<dbReference type="Proteomes" id="UP001058602">
    <property type="component" value="Chromosome 1"/>
</dbReference>
<dbReference type="InterPro" id="IPR043504">
    <property type="entry name" value="Peptidase_S1_PA_chymotrypsin"/>
</dbReference>
<dbReference type="CDD" id="cd00190">
    <property type="entry name" value="Tryp_SPc"/>
    <property type="match status" value="1"/>
</dbReference>
<gene>
    <name evidence="10" type="ORF">NP165_06960</name>
</gene>
<dbReference type="RefSeq" id="WP_257083257.1">
    <property type="nucleotide sequence ID" value="NZ_CP102096.1"/>
</dbReference>
<dbReference type="PROSITE" id="PS50240">
    <property type="entry name" value="TRYPSIN_DOM"/>
    <property type="match status" value="1"/>
</dbReference>
<dbReference type="GO" id="GO:0016787">
    <property type="term" value="F:hydrolase activity"/>
    <property type="evidence" value="ECO:0007669"/>
    <property type="project" value="UniProtKB-KW"/>
</dbReference>
<keyword evidence="8" id="KW-0732">Signal</keyword>
<accession>A0ABY5LET8</accession>
<feature type="compositionally biased region" description="Low complexity" evidence="7">
    <location>
        <begin position="454"/>
        <end position="471"/>
    </location>
</feature>
<dbReference type="InterPro" id="IPR009003">
    <property type="entry name" value="Peptidase_S1_PA"/>
</dbReference>
<evidence type="ECO:0000313" key="11">
    <source>
        <dbReference type="Proteomes" id="UP001058602"/>
    </source>
</evidence>
<proteinExistence type="predicted"/>
<dbReference type="EC" id="3.4.21.-" evidence="10"/>
<comment type="subcellular location">
    <subcellularLocation>
        <location evidence="1">Secreted</location>
    </subcellularLocation>
</comment>
<dbReference type="InterPro" id="IPR050127">
    <property type="entry name" value="Serine_Proteases_S1"/>
</dbReference>